<keyword evidence="3" id="KW-1185">Reference proteome</keyword>
<organism evidence="2 3">
    <name type="scientific">Caballeronia telluris</name>
    <dbReference type="NCBI Taxonomy" id="326475"/>
    <lineage>
        <taxon>Bacteria</taxon>
        <taxon>Pseudomonadati</taxon>
        <taxon>Pseudomonadota</taxon>
        <taxon>Betaproteobacteria</taxon>
        <taxon>Burkholderiales</taxon>
        <taxon>Burkholderiaceae</taxon>
        <taxon>Caballeronia</taxon>
    </lineage>
</organism>
<comment type="caution">
    <text evidence="2">The sequence shown here is derived from an EMBL/GenBank/DDBJ whole genome shotgun (WGS) entry which is preliminary data.</text>
</comment>
<reference evidence="2" key="1">
    <citation type="submission" date="2016-01" db="EMBL/GenBank/DDBJ databases">
        <authorList>
            <person name="Peeters Charlotte."/>
        </authorList>
    </citation>
    <scope>NUCLEOTIDE SEQUENCE</scope>
    <source>
        <strain evidence="2">LMG 22936</strain>
    </source>
</reference>
<protein>
    <submittedName>
        <fullName evidence="2">Uncharacterized protein</fullName>
    </submittedName>
</protein>
<evidence type="ECO:0000256" key="1">
    <source>
        <dbReference type="SAM" id="MobiDB-lite"/>
    </source>
</evidence>
<name>A0A158J6P8_9BURK</name>
<dbReference type="Proteomes" id="UP000054717">
    <property type="component" value="Unassembled WGS sequence"/>
</dbReference>
<proteinExistence type="predicted"/>
<gene>
    <name evidence="2" type="ORF">AWB66_03906</name>
</gene>
<evidence type="ECO:0000313" key="3">
    <source>
        <dbReference type="Proteomes" id="UP000054717"/>
    </source>
</evidence>
<evidence type="ECO:0000313" key="2">
    <source>
        <dbReference type="EMBL" id="SAL64506.1"/>
    </source>
</evidence>
<dbReference type="RefSeq" id="WP_159462919.1">
    <property type="nucleotide sequence ID" value="NZ_FCNZ02000014.1"/>
</dbReference>
<accession>A0A158J6P8</accession>
<sequence>MSTWMVIGCIWAMCALCVVLFIRGAQPHIARERADAGDAPRSPADESPRLKADRSRA</sequence>
<dbReference type="AlphaFoldDB" id="A0A158J6P8"/>
<dbReference type="EMBL" id="FCNZ02000014">
    <property type="protein sequence ID" value="SAL64506.1"/>
    <property type="molecule type" value="Genomic_DNA"/>
</dbReference>
<feature type="region of interest" description="Disordered" evidence="1">
    <location>
        <begin position="32"/>
        <end position="57"/>
    </location>
</feature>